<dbReference type="Proteomes" id="UP000886595">
    <property type="component" value="Unassembled WGS sequence"/>
</dbReference>
<protein>
    <recommendedName>
        <fullName evidence="8">Response regulatory domain-containing protein</fullName>
    </recommendedName>
</protein>
<keyword evidence="5" id="KW-0539">Nucleus</keyword>
<evidence type="ECO:0000256" key="7">
    <source>
        <dbReference type="SAM" id="MobiDB-lite"/>
    </source>
</evidence>
<gene>
    <name evidence="9" type="ORF">Bca52824_006030</name>
</gene>
<comment type="caution">
    <text evidence="9">The sequence shown here is derived from an EMBL/GenBank/DDBJ whole genome shotgun (WGS) entry which is preliminary data.</text>
</comment>
<dbReference type="PANTHER" id="PTHR43874:SF159">
    <property type="entry name" value="RESPONSE REGULATORY DOMAIN-CONTAINING PROTEIN"/>
    <property type="match status" value="1"/>
</dbReference>
<evidence type="ECO:0000256" key="3">
    <source>
        <dbReference type="ARBA" id="ARBA00023015"/>
    </source>
</evidence>
<dbReference type="GO" id="GO:0009736">
    <property type="term" value="P:cytokinin-activated signaling pathway"/>
    <property type="evidence" value="ECO:0007669"/>
    <property type="project" value="InterPro"/>
</dbReference>
<keyword evidence="4" id="KW-0804">Transcription</keyword>
<feature type="compositionally biased region" description="Polar residues" evidence="7">
    <location>
        <begin position="523"/>
        <end position="537"/>
    </location>
</feature>
<dbReference type="InterPro" id="IPR045279">
    <property type="entry name" value="ARR-like"/>
</dbReference>
<reference evidence="9 10" key="1">
    <citation type="submission" date="2020-02" db="EMBL/GenBank/DDBJ databases">
        <authorList>
            <person name="Ma Q."/>
            <person name="Huang Y."/>
            <person name="Song X."/>
            <person name="Pei D."/>
        </authorList>
    </citation>
    <scope>NUCLEOTIDE SEQUENCE [LARGE SCALE GENOMIC DNA]</scope>
    <source>
        <strain evidence="9">Sxm20200214</strain>
        <tissue evidence="9">Leaf</tissue>
    </source>
</reference>
<feature type="region of interest" description="Disordered" evidence="7">
    <location>
        <begin position="506"/>
        <end position="537"/>
    </location>
</feature>
<evidence type="ECO:0000256" key="4">
    <source>
        <dbReference type="ARBA" id="ARBA00023163"/>
    </source>
</evidence>
<name>A0A8X7WSQ9_BRACI</name>
<accession>A0A8X7WSQ9</accession>
<dbReference type="GO" id="GO:0000160">
    <property type="term" value="P:phosphorelay signal transduction system"/>
    <property type="evidence" value="ECO:0007669"/>
    <property type="project" value="UniProtKB-KW"/>
</dbReference>
<proteinExistence type="predicted"/>
<dbReference type="GO" id="GO:0005634">
    <property type="term" value="C:nucleus"/>
    <property type="evidence" value="ECO:0007669"/>
    <property type="project" value="UniProtKB-SubCell"/>
</dbReference>
<dbReference type="InterPro" id="IPR011006">
    <property type="entry name" value="CheY-like_superfamily"/>
</dbReference>
<dbReference type="Gene3D" id="3.40.50.2300">
    <property type="match status" value="1"/>
</dbReference>
<feature type="compositionally biased region" description="Polar residues" evidence="7">
    <location>
        <begin position="185"/>
        <end position="204"/>
    </location>
</feature>
<comment type="subcellular location">
    <subcellularLocation>
        <location evidence="1">Nucleus</location>
    </subcellularLocation>
</comment>
<evidence type="ECO:0000256" key="5">
    <source>
        <dbReference type="ARBA" id="ARBA00023242"/>
    </source>
</evidence>
<dbReference type="PANTHER" id="PTHR43874">
    <property type="entry name" value="TWO-COMPONENT RESPONSE REGULATOR"/>
    <property type="match status" value="1"/>
</dbReference>
<dbReference type="InterPro" id="IPR001789">
    <property type="entry name" value="Sig_transdc_resp-reg_receiver"/>
</dbReference>
<dbReference type="OrthoDB" id="21225at2759"/>
<dbReference type="SMART" id="SM00448">
    <property type="entry name" value="REC"/>
    <property type="match status" value="1"/>
</dbReference>
<feature type="modified residue" description="4-aspartylphosphate" evidence="6">
    <location>
        <position position="76"/>
    </location>
</feature>
<evidence type="ECO:0000256" key="2">
    <source>
        <dbReference type="ARBA" id="ARBA00023012"/>
    </source>
</evidence>
<sequence length="841" mass="93851">MAFAQSFDNQSSDLRINVMVVDDDPVFLGVVSRMLEKSKYRDPSFKEISVIAVQDPIEALSTLKTQRHNIDLIVTDYYMPHMNGLQLKKQITREFGNIPVIVMSSDSNIEHESLACGAKCFLPKPIRPTDIPQIYQVALTYKRNDKSILWTEPNYRDTDVSIPQQIQLLTEQANVLKTNKRFSPITDSRPVNSSNGSYVSTDGSGENRKRKSNGGSDDDSRPLKKPKIKWTDGLHDLFLQAIRYIGLDSKCFNYLKVAEQGFSCSRMLPTKGIDSIFLQAHLRDPYYNNNAPSSSLYDTTINNRSFYSNRQGYGQSRLLSNTAEPVRFNQMPYNYMNRSSTYEPRGIRSNLTIPTKSNLSFPIQPSQNEGRRSLFEPTVMANKTVQTSQVMGFGHGLSAINGTSFNNNMVSSYERLTPTQPGIMSYENLTPSQPGVRSYVNSTFDQPGMNNHGSLTPDQQGMRSYRSLTSNQLGVNINGSFSQTPNQPGMSSYGISTSNQQRMNNNGSLTADQHGMSSYGRLTPTQPGIMSYENLTPSQPGVRSYVNSTFDQPGMNNHGSLTPDQQGMRSYRSLTSNQLGVNINGSFSQTPNQPGMSSYGISTSNQQRMNNNGSLTADQHGMSSYGRLTSNQLGMSSRGSLYPNQPGLNSYGSVTYNASVNIHESLTPNQPGPSNFSYGMQMFLNNENTAYKPQAHDNATTQPNLEIPQLENLSLCDYLNNTDELFCNISNLQIDHNKQQEEAVSTNKFELPANFETELNQFFSLEENGDGNFVNINQGRSDGETSNIVAAPETNYPVFNMNPNHEQEQGVPDFVDWSSLDPKDFANEYDFVDSLLTNDMN</sequence>
<feature type="region of interest" description="Disordered" evidence="7">
    <location>
        <begin position="180"/>
        <end position="225"/>
    </location>
</feature>
<evidence type="ECO:0000256" key="1">
    <source>
        <dbReference type="ARBA" id="ARBA00004123"/>
    </source>
</evidence>
<keyword evidence="10" id="KW-1185">Reference proteome</keyword>
<keyword evidence="2" id="KW-0902">Two-component regulatory system</keyword>
<evidence type="ECO:0000256" key="6">
    <source>
        <dbReference type="PROSITE-ProRule" id="PRU00169"/>
    </source>
</evidence>
<evidence type="ECO:0000313" key="9">
    <source>
        <dbReference type="EMBL" id="KAG2334850.1"/>
    </source>
</evidence>
<keyword evidence="6" id="KW-0597">Phosphoprotein</keyword>
<dbReference type="SUPFAM" id="SSF52172">
    <property type="entry name" value="CheY-like"/>
    <property type="match status" value="1"/>
</dbReference>
<dbReference type="PROSITE" id="PS50110">
    <property type="entry name" value="RESPONSE_REGULATORY"/>
    <property type="match status" value="1"/>
</dbReference>
<evidence type="ECO:0000313" key="10">
    <source>
        <dbReference type="Proteomes" id="UP000886595"/>
    </source>
</evidence>
<keyword evidence="3" id="KW-0805">Transcription regulation</keyword>
<feature type="domain" description="Response regulatory" evidence="8">
    <location>
        <begin position="17"/>
        <end position="139"/>
    </location>
</feature>
<dbReference type="Pfam" id="PF00072">
    <property type="entry name" value="Response_reg"/>
    <property type="match status" value="1"/>
</dbReference>
<organism evidence="9 10">
    <name type="scientific">Brassica carinata</name>
    <name type="common">Ethiopian mustard</name>
    <name type="synonym">Abyssinian cabbage</name>
    <dbReference type="NCBI Taxonomy" id="52824"/>
    <lineage>
        <taxon>Eukaryota</taxon>
        <taxon>Viridiplantae</taxon>
        <taxon>Streptophyta</taxon>
        <taxon>Embryophyta</taxon>
        <taxon>Tracheophyta</taxon>
        <taxon>Spermatophyta</taxon>
        <taxon>Magnoliopsida</taxon>
        <taxon>eudicotyledons</taxon>
        <taxon>Gunneridae</taxon>
        <taxon>Pentapetalae</taxon>
        <taxon>rosids</taxon>
        <taxon>malvids</taxon>
        <taxon>Brassicales</taxon>
        <taxon>Brassicaceae</taxon>
        <taxon>Brassiceae</taxon>
        <taxon>Brassica</taxon>
    </lineage>
</organism>
<dbReference type="EMBL" id="JAAMPC010000001">
    <property type="protein sequence ID" value="KAG2334850.1"/>
    <property type="molecule type" value="Genomic_DNA"/>
</dbReference>
<dbReference type="AlphaFoldDB" id="A0A8X7WSQ9"/>
<evidence type="ECO:0000259" key="8">
    <source>
        <dbReference type="PROSITE" id="PS50110"/>
    </source>
</evidence>